<evidence type="ECO:0000256" key="1">
    <source>
        <dbReference type="ARBA" id="ARBA00022448"/>
    </source>
</evidence>
<dbReference type="SUPFAM" id="SSF110004">
    <property type="entry name" value="Glycolipid transfer protein, GLTP"/>
    <property type="match status" value="1"/>
</dbReference>
<keyword evidence="1" id="KW-0813">Transport</keyword>
<dbReference type="GeneID" id="25732901"/>
<dbReference type="EMBL" id="KK105385">
    <property type="protein sequence ID" value="KIY92705.1"/>
    <property type="molecule type" value="Genomic_DNA"/>
</dbReference>
<dbReference type="PANTHER" id="PTHR10219">
    <property type="entry name" value="GLYCOLIPID TRANSFER PROTEIN-RELATED"/>
    <property type="match status" value="1"/>
</dbReference>
<feature type="domain" description="Glycolipid transfer protein" evidence="2">
    <location>
        <begin position="1"/>
        <end position="61"/>
    </location>
</feature>
<gene>
    <name evidence="3" type="ORF">MNEG_15258</name>
</gene>
<dbReference type="Gene3D" id="1.10.3520.10">
    <property type="entry name" value="Glycolipid transfer protein"/>
    <property type="match status" value="1"/>
</dbReference>
<dbReference type="GO" id="GO:1902388">
    <property type="term" value="F:ceramide 1-phosphate transfer activity"/>
    <property type="evidence" value="ECO:0007669"/>
    <property type="project" value="TreeGrafter"/>
</dbReference>
<proteinExistence type="predicted"/>
<dbReference type="RefSeq" id="XP_013891725.1">
    <property type="nucleotide sequence ID" value="XM_014036271.1"/>
</dbReference>
<dbReference type="PANTHER" id="PTHR10219:SF25">
    <property type="entry name" value="PLECKSTRIN HOMOLOGY DOMAIN-CONTAINING FAMILY A MEMBER 8"/>
    <property type="match status" value="1"/>
</dbReference>
<dbReference type="AlphaFoldDB" id="A0A0D2MBJ6"/>
<dbReference type="GO" id="GO:0005829">
    <property type="term" value="C:cytosol"/>
    <property type="evidence" value="ECO:0007669"/>
    <property type="project" value="TreeGrafter"/>
</dbReference>
<dbReference type="InterPro" id="IPR036497">
    <property type="entry name" value="GLTP_sf"/>
</dbReference>
<dbReference type="Pfam" id="PF08718">
    <property type="entry name" value="GLTP"/>
    <property type="match status" value="1"/>
</dbReference>
<evidence type="ECO:0000313" key="3">
    <source>
        <dbReference type="EMBL" id="KIY92705.1"/>
    </source>
</evidence>
<evidence type="ECO:0000259" key="2">
    <source>
        <dbReference type="Pfam" id="PF08718"/>
    </source>
</evidence>
<reference evidence="3 4" key="1">
    <citation type="journal article" date="2013" name="BMC Genomics">
        <title>Reconstruction of the lipid metabolism for the microalga Monoraphidium neglectum from its genome sequence reveals characteristics suitable for biofuel production.</title>
        <authorList>
            <person name="Bogen C."/>
            <person name="Al-Dilaimi A."/>
            <person name="Albersmeier A."/>
            <person name="Wichmann J."/>
            <person name="Grundmann M."/>
            <person name="Rupp O."/>
            <person name="Lauersen K.J."/>
            <person name="Blifernez-Klassen O."/>
            <person name="Kalinowski J."/>
            <person name="Goesmann A."/>
            <person name="Mussgnug J.H."/>
            <person name="Kruse O."/>
        </authorList>
    </citation>
    <scope>NUCLEOTIDE SEQUENCE [LARGE SCALE GENOMIC DNA]</scope>
    <source>
        <strain evidence="3 4">SAG 48.87</strain>
    </source>
</reference>
<protein>
    <recommendedName>
        <fullName evidence="2">Glycolipid transfer protein domain-containing protein</fullName>
    </recommendedName>
</protein>
<dbReference type="InterPro" id="IPR014830">
    <property type="entry name" value="Glycolipid_transfer_prot_dom"/>
</dbReference>
<dbReference type="Proteomes" id="UP000054498">
    <property type="component" value="Unassembled WGS sequence"/>
</dbReference>
<dbReference type="OrthoDB" id="205255at2759"/>
<organism evidence="3 4">
    <name type="scientific">Monoraphidium neglectum</name>
    <dbReference type="NCBI Taxonomy" id="145388"/>
    <lineage>
        <taxon>Eukaryota</taxon>
        <taxon>Viridiplantae</taxon>
        <taxon>Chlorophyta</taxon>
        <taxon>core chlorophytes</taxon>
        <taxon>Chlorophyceae</taxon>
        <taxon>CS clade</taxon>
        <taxon>Sphaeropleales</taxon>
        <taxon>Selenastraceae</taxon>
        <taxon>Monoraphidium</taxon>
    </lineage>
</organism>
<sequence>MEFMLAIMAALQERPDAAMSDVVGEIYHKTIHRWHGFLTSSAFTVAFAFVPSREAFLNRLAGGKYCGRTAADMAAYVDQFSALLAEVHKFLDKHGLDDPRRV</sequence>
<dbReference type="STRING" id="145388.A0A0D2MBJ6"/>
<dbReference type="GO" id="GO:1902387">
    <property type="term" value="F:ceramide 1-phosphate binding"/>
    <property type="evidence" value="ECO:0007669"/>
    <property type="project" value="TreeGrafter"/>
</dbReference>
<name>A0A0D2MBJ6_9CHLO</name>
<dbReference type="GO" id="GO:0016020">
    <property type="term" value="C:membrane"/>
    <property type="evidence" value="ECO:0007669"/>
    <property type="project" value="TreeGrafter"/>
</dbReference>
<dbReference type="KEGG" id="mng:MNEG_15258"/>
<evidence type="ECO:0000313" key="4">
    <source>
        <dbReference type="Proteomes" id="UP000054498"/>
    </source>
</evidence>
<keyword evidence="4" id="KW-1185">Reference proteome</keyword>
<accession>A0A0D2MBJ6</accession>